<comment type="caution">
    <text evidence="2">The sequence shown here is derived from an EMBL/GenBank/DDBJ whole genome shotgun (WGS) entry which is preliminary data.</text>
</comment>
<organism evidence="2 3">
    <name type="scientific">Candidatus Solincola sediminis</name>
    <dbReference type="NCBI Taxonomy" id="1797199"/>
    <lineage>
        <taxon>Bacteria</taxon>
        <taxon>Bacillati</taxon>
        <taxon>Actinomycetota</taxon>
        <taxon>Candidatus Geothermincolia</taxon>
        <taxon>Candidatus Geothermincolales</taxon>
        <taxon>Candidatus Geothermincolaceae</taxon>
        <taxon>Candidatus Solincola</taxon>
    </lineage>
</organism>
<sequence>MKKAVAVLILATMLLSPLLLPGCGSKAQEGSEEQVANYAIENILVPKENDTSFIVEWRRKSTGPNDVSPDELAQAFWKWEGSKLVEISAEEYHALAAQRQGGDPKKWVYNEHSVTVQELDPGKGEAVVEIGSFYGPLTGAGVQYLLRREGGQWQKVSEETVWIT</sequence>
<accession>A0A1F2WJC5</accession>
<dbReference type="Proteomes" id="UP000177876">
    <property type="component" value="Unassembled WGS sequence"/>
</dbReference>
<feature type="signal peptide" evidence="1">
    <location>
        <begin position="1"/>
        <end position="27"/>
    </location>
</feature>
<protein>
    <recommendedName>
        <fullName evidence="4">Lipoprotein</fullName>
    </recommendedName>
</protein>
<evidence type="ECO:0008006" key="4">
    <source>
        <dbReference type="Google" id="ProtNLM"/>
    </source>
</evidence>
<dbReference type="AlphaFoldDB" id="A0A1F2WJC5"/>
<proteinExistence type="predicted"/>
<gene>
    <name evidence="2" type="ORF">A2Y75_07270</name>
</gene>
<feature type="chain" id="PRO_5009484234" description="Lipoprotein" evidence="1">
    <location>
        <begin position="28"/>
        <end position="164"/>
    </location>
</feature>
<reference evidence="2 3" key="1">
    <citation type="journal article" date="2016" name="Nat. Commun.">
        <title>Thousands of microbial genomes shed light on interconnected biogeochemical processes in an aquifer system.</title>
        <authorList>
            <person name="Anantharaman K."/>
            <person name="Brown C.T."/>
            <person name="Hug L.A."/>
            <person name="Sharon I."/>
            <person name="Castelle C.J."/>
            <person name="Probst A.J."/>
            <person name="Thomas B.C."/>
            <person name="Singh A."/>
            <person name="Wilkins M.J."/>
            <person name="Karaoz U."/>
            <person name="Brodie E.L."/>
            <person name="Williams K.H."/>
            <person name="Hubbard S.S."/>
            <person name="Banfield J.F."/>
        </authorList>
    </citation>
    <scope>NUCLEOTIDE SEQUENCE [LARGE SCALE GENOMIC DNA]</scope>
</reference>
<evidence type="ECO:0000313" key="3">
    <source>
        <dbReference type="Proteomes" id="UP000177876"/>
    </source>
</evidence>
<name>A0A1F2WJC5_9ACTN</name>
<dbReference type="STRING" id="1797197.A2Y75_07270"/>
<keyword evidence="1" id="KW-0732">Signal</keyword>
<evidence type="ECO:0000256" key="1">
    <source>
        <dbReference type="SAM" id="SignalP"/>
    </source>
</evidence>
<dbReference type="EMBL" id="MELK01000040">
    <property type="protein sequence ID" value="OFW56949.1"/>
    <property type="molecule type" value="Genomic_DNA"/>
</dbReference>
<evidence type="ECO:0000313" key="2">
    <source>
        <dbReference type="EMBL" id="OFW56949.1"/>
    </source>
</evidence>